<feature type="transmembrane region" description="Helical" evidence="1">
    <location>
        <begin position="25"/>
        <end position="45"/>
    </location>
</feature>
<dbReference type="Gene3D" id="6.10.340.10">
    <property type="match status" value="1"/>
</dbReference>
<sequence>MKHWLKRGKKAAIHFFGNLSLKKKLFIMMICVSVIPITIIGIYSYSLSQDSVLKAKSAESQNLLKNIHSIVRSQIYDDLIYQSIEIARDENIVSFMERSVPADSHSYPQIQKLLITGTSNPYTNFLYLYGKNGLHFSRTEGIDSAISDIAASPSFSEFEQSPALTYYGPVIQIGQARYKTFAQKVFDNTNQKVTGYVFSGVNEKSVKRLVNENDSSAIGTIVLIDQDNSVFSSTQPGSTLALGSLISSIPADRPVSGRIIDFSGVKYLVNSNPDTNSNYGRYLSILPVSEATQTNSGIISLTFMLVLTIIFIVFLLAIILSNSFVNPIQKLAQLMQKAKLGKIQTLTPKYYDEMGYIMRCYNNMAEELNHQNYLLDEGRKKQRELELKAFEAQIKPHFLYNTLSTIIWLIDRGQNEKAAVMTHALSQMFRISTSRGNEVIPISKEMEHIKYYLDIQMIRYEGDFVYQFDVEEQINACLVIKMILQPLVENAIYHGVRGNDNGVIAIRGRLMGDHILLEVSDNGGNLAPEKMKEINHRLSHPSVQDARLGLGIVNVNDRIKCAYGDEYGLHYEIEESWTVIRIRIPIVRGN</sequence>
<reference evidence="4 5" key="1">
    <citation type="submission" date="2015-04" db="EMBL/GenBank/DDBJ databases">
        <title>Draft genome sequence of bacteremic isolate Catabacter hongkongensis type strain HKU16T.</title>
        <authorList>
            <person name="Lau S.K."/>
            <person name="Teng J.L."/>
            <person name="Huang Y."/>
            <person name="Curreem S.O."/>
            <person name="Tsui S.K."/>
            <person name="Woo P.C."/>
        </authorList>
    </citation>
    <scope>NUCLEOTIDE SEQUENCE [LARGE SCALE GENOMIC DNA]</scope>
    <source>
        <strain evidence="4 5">HKU16</strain>
    </source>
</reference>
<dbReference type="InterPro" id="IPR010559">
    <property type="entry name" value="Sig_transdc_His_kin_internal"/>
</dbReference>
<dbReference type="InterPro" id="IPR003594">
    <property type="entry name" value="HATPase_dom"/>
</dbReference>
<feature type="domain" description="Signal transduction histidine kinase internal region" evidence="3">
    <location>
        <begin position="386"/>
        <end position="462"/>
    </location>
</feature>
<keyword evidence="5" id="KW-1185">Reference proteome</keyword>
<evidence type="ECO:0000256" key="1">
    <source>
        <dbReference type="SAM" id="Phobius"/>
    </source>
</evidence>
<keyword evidence="1" id="KW-1133">Transmembrane helix</keyword>
<dbReference type="Proteomes" id="UP000034076">
    <property type="component" value="Unassembled WGS sequence"/>
</dbReference>
<accession>A0A0M2NAX9</accession>
<feature type="domain" description="Histidine kinase/HSP90-like ATPase" evidence="2">
    <location>
        <begin position="481"/>
        <end position="586"/>
    </location>
</feature>
<keyword evidence="1" id="KW-0812">Transmembrane</keyword>
<dbReference type="AlphaFoldDB" id="A0A0M2NAX9"/>
<dbReference type="PANTHER" id="PTHR34220">
    <property type="entry name" value="SENSOR HISTIDINE KINASE YPDA"/>
    <property type="match status" value="1"/>
</dbReference>
<feature type="transmembrane region" description="Helical" evidence="1">
    <location>
        <begin position="298"/>
        <end position="320"/>
    </location>
</feature>
<dbReference type="InterPro" id="IPR050640">
    <property type="entry name" value="Bact_2-comp_sensor_kinase"/>
</dbReference>
<protein>
    <submittedName>
        <fullName evidence="4">Two-component sensor histidine kinase</fullName>
    </submittedName>
</protein>
<evidence type="ECO:0000313" key="4">
    <source>
        <dbReference type="EMBL" id="KKI49408.1"/>
    </source>
</evidence>
<evidence type="ECO:0000313" key="5">
    <source>
        <dbReference type="Proteomes" id="UP000034076"/>
    </source>
</evidence>
<gene>
    <name evidence="4" type="ORF">CHK_2986</name>
</gene>
<dbReference type="Pfam" id="PF06580">
    <property type="entry name" value="His_kinase"/>
    <property type="match status" value="1"/>
</dbReference>
<dbReference type="SUPFAM" id="SSF55874">
    <property type="entry name" value="ATPase domain of HSP90 chaperone/DNA topoisomerase II/histidine kinase"/>
    <property type="match status" value="1"/>
</dbReference>
<dbReference type="STRING" id="270498.CHK_2986"/>
<keyword evidence="4" id="KW-0808">Transferase</keyword>
<keyword evidence="4" id="KW-0418">Kinase</keyword>
<name>A0A0M2NAX9_9FIRM</name>
<keyword evidence="1" id="KW-0472">Membrane</keyword>
<evidence type="ECO:0000259" key="2">
    <source>
        <dbReference type="Pfam" id="PF02518"/>
    </source>
</evidence>
<organism evidence="4 5">
    <name type="scientific">Christensenella hongkongensis</name>
    <dbReference type="NCBI Taxonomy" id="270498"/>
    <lineage>
        <taxon>Bacteria</taxon>
        <taxon>Bacillati</taxon>
        <taxon>Bacillota</taxon>
        <taxon>Clostridia</taxon>
        <taxon>Christensenellales</taxon>
        <taxon>Christensenellaceae</taxon>
        <taxon>Christensenella</taxon>
    </lineage>
</organism>
<comment type="caution">
    <text evidence="4">The sequence shown here is derived from an EMBL/GenBank/DDBJ whole genome shotgun (WGS) entry which is preliminary data.</text>
</comment>
<dbReference type="Pfam" id="PF02518">
    <property type="entry name" value="HATPase_c"/>
    <property type="match status" value="1"/>
</dbReference>
<dbReference type="InterPro" id="IPR036890">
    <property type="entry name" value="HATPase_C_sf"/>
</dbReference>
<dbReference type="GO" id="GO:0016020">
    <property type="term" value="C:membrane"/>
    <property type="evidence" value="ECO:0007669"/>
    <property type="project" value="InterPro"/>
</dbReference>
<proteinExistence type="predicted"/>
<dbReference type="PANTHER" id="PTHR34220:SF7">
    <property type="entry name" value="SENSOR HISTIDINE KINASE YPDA"/>
    <property type="match status" value="1"/>
</dbReference>
<dbReference type="EMBL" id="LAYJ01000133">
    <property type="protein sequence ID" value="KKI49408.1"/>
    <property type="molecule type" value="Genomic_DNA"/>
</dbReference>
<dbReference type="RefSeq" id="WP_046444760.1">
    <property type="nucleotide sequence ID" value="NZ_SMCZ01000003.1"/>
</dbReference>
<dbReference type="Gene3D" id="3.30.565.10">
    <property type="entry name" value="Histidine kinase-like ATPase, C-terminal domain"/>
    <property type="match status" value="1"/>
</dbReference>
<evidence type="ECO:0000259" key="3">
    <source>
        <dbReference type="Pfam" id="PF06580"/>
    </source>
</evidence>
<dbReference type="GO" id="GO:0000155">
    <property type="term" value="F:phosphorelay sensor kinase activity"/>
    <property type="evidence" value="ECO:0007669"/>
    <property type="project" value="InterPro"/>
</dbReference>